<protein>
    <submittedName>
        <fullName evidence="3">ALK tyrosine kinase receptor-like</fullName>
    </submittedName>
</protein>
<evidence type="ECO:0000313" key="2">
    <source>
        <dbReference type="Proteomes" id="UP000504639"/>
    </source>
</evidence>
<dbReference type="GeneID" id="116487120"/>
<dbReference type="InterPro" id="IPR036055">
    <property type="entry name" value="LDL_receptor-like_sf"/>
</dbReference>
<evidence type="ECO:0000256" key="1">
    <source>
        <dbReference type="ARBA" id="ARBA00023157"/>
    </source>
</evidence>
<keyword evidence="2" id="KW-1185">Reference proteome</keyword>
<dbReference type="CDD" id="cd00112">
    <property type="entry name" value="LDLa"/>
    <property type="match status" value="1"/>
</dbReference>
<dbReference type="InterPro" id="IPR002172">
    <property type="entry name" value="LDrepeatLR_classA_rpt"/>
</dbReference>
<dbReference type="AlphaFoldDB" id="A0A6J3CKW1"/>
<dbReference type="Gene3D" id="4.10.400.10">
    <property type="entry name" value="Low-density Lipoprotein Receptor"/>
    <property type="match status" value="1"/>
</dbReference>
<dbReference type="InParanoid" id="A0A6J3CKW1"/>
<name>A0A6J3CKW1_AYTFU</name>
<dbReference type="Proteomes" id="UP000504639">
    <property type="component" value="Chromosome 3"/>
</dbReference>
<dbReference type="SUPFAM" id="SSF57424">
    <property type="entry name" value="LDL receptor-like module"/>
    <property type="match status" value="1"/>
</dbReference>
<proteinExistence type="predicted"/>
<gene>
    <name evidence="3" type="primary">LOC116487120</name>
</gene>
<evidence type="ECO:0000313" key="3">
    <source>
        <dbReference type="RefSeq" id="XP_032039626.1"/>
    </source>
</evidence>
<sequence>MGSASVSKMALEGSFICWNGTSIRLGQACDFIRDCLEGEDEGDMCKNLPPGFYCSFEEGDCGWMHSSSASRASPWRIGSPDYDRFPSIEGCGLIFDTSKAPAAANTAMTSTAFPAPLRNSPCENNLIPPFSVTQEEKGDIPPYALIPTIDANRLLYSEIMVRKEAVKIP</sequence>
<accession>A0A6J3CKW1</accession>
<dbReference type="KEGG" id="aful:116487120"/>
<dbReference type="RefSeq" id="XP_032039626.1">
    <property type="nucleotide sequence ID" value="XM_032183735.1"/>
</dbReference>
<organism evidence="2 3">
    <name type="scientific">Aythya fuligula</name>
    <name type="common">Tufted duck</name>
    <name type="synonym">Anas fuligula</name>
    <dbReference type="NCBI Taxonomy" id="219594"/>
    <lineage>
        <taxon>Eukaryota</taxon>
        <taxon>Metazoa</taxon>
        <taxon>Chordata</taxon>
        <taxon>Craniata</taxon>
        <taxon>Vertebrata</taxon>
        <taxon>Euteleostomi</taxon>
        <taxon>Archelosauria</taxon>
        <taxon>Archosauria</taxon>
        <taxon>Dinosauria</taxon>
        <taxon>Saurischia</taxon>
        <taxon>Theropoda</taxon>
        <taxon>Coelurosauria</taxon>
        <taxon>Aves</taxon>
        <taxon>Neognathae</taxon>
        <taxon>Galloanserae</taxon>
        <taxon>Anseriformes</taxon>
        <taxon>Anatidae</taxon>
        <taxon>Aythyinae</taxon>
        <taxon>Aythya</taxon>
    </lineage>
</organism>
<keyword evidence="1" id="KW-1015">Disulfide bond</keyword>
<reference evidence="3" key="1">
    <citation type="submission" date="2025-08" db="UniProtKB">
        <authorList>
            <consortium name="RefSeq"/>
        </authorList>
    </citation>
    <scope>IDENTIFICATION</scope>
    <source>
        <tissue evidence="3">Lung</tissue>
    </source>
</reference>